<dbReference type="Proteomes" id="UP001222027">
    <property type="component" value="Unassembled WGS sequence"/>
</dbReference>
<organism evidence="2 3">
    <name type="scientific">Ensete ventricosum</name>
    <name type="common">Abyssinian banana</name>
    <name type="synonym">Musa ensete</name>
    <dbReference type="NCBI Taxonomy" id="4639"/>
    <lineage>
        <taxon>Eukaryota</taxon>
        <taxon>Viridiplantae</taxon>
        <taxon>Streptophyta</taxon>
        <taxon>Embryophyta</taxon>
        <taxon>Tracheophyta</taxon>
        <taxon>Spermatophyta</taxon>
        <taxon>Magnoliopsida</taxon>
        <taxon>Liliopsida</taxon>
        <taxon>Zingiberales</taxon>
        <taxon>Musaceae</taxon>
        <taxon>Ensete</taxon>
    </lineage>
</organism>
<dbReference type="EMBL" id="JAQQAF010000008">
    <property type="protein sequence ID" value="KAJ8467658.1"/>
    <property type="molecule type" value="Genomic_DNA"/>
</dbReference>
<comment type="caution">
    <text evidence="2">The sequence shown here is derived from an EMBL/GenBank/DDBJ whole genome shotgun (WGS) entry which is preliminary data.</text>
</comment>
<evidence type="ECO:0000256" key="1">
    <source>
        <dbReference type="SAM" id="MobiDB-lite"/>
    </source>
</evidence>
<gene>
    <name evidence="2" type="ORF">OPV22_030210</name>
</gene>
<feature type="region of interest" description="Disordered" evidence="1">
    <location>
        <begin position="68"/>
        <end position="92"/>
    </location>
</feature>
<sequence>MADSGPATQSSAHLPCPHQSPGPLAMHQHDNFQEQSKRAKATIEFSGFGGGGFWPCDPIIRPFAVPSSAPRATCHAPARQLPGAEQEGEGHH</sequence>
<reference evidence="2 3" key="1">
    <citation type="submission" date="2022-12" db="EMBL/GenBank/DDBJ databases">
        <title>Chromosome-scale assembly of the Ensete ventricosum genome.</title>
        <authorList>
            <person name="Dussert Y."/>
            <person name="Stocks J."/>
            <person name="Wendawek A."/>
            <person name="Woldeyes F."/>
            <person name="Nichols R.A."/>
            <person name="Borrell J.S."/>
        </authorList>
    </citation>
    <scope>NUCLEOTIDE SEQUENCE [LARGE SCALE GENOMIC DNA]</scope>
    <source>
        <strain evidence="3">cv. Maze</strain>
        <tissue evidence="2">Seeds</tissue>
    </source>
</reference>
<feature type="compositionally biased region" description="Polar residues" evidence="1">
    <location>
        <begin position="1"/>
        <end position="12"/>
    </location>
</feature>
<name>A0AAV8QDF5_ENSVE</name>
<dbReference type="AlphaFoldDB" id="A0AAV8QDF5"/>
<accession>A0AAV8QDF5</accession>
<evidence type="ECO:0000313" key="2">
    <source>
        <dbReference type="EMBL" id="KAJ8467658.1"/>
    </source>
</evidence>
<protein>
    <submittedName>
        <fullName evidence="2">Uncharacterized protein</fullName>
    </submittedName>
</protein>
<proteinExistence type="predicted"/>
<evidence type="ECO:0000313" key="3">
    <source>
        <dbReference type="Proteomes" id="UP001222027"/>
    </source>
</evidence>
<feature type="region of interest" description="Disordered" evidence="1">
    <location>
        <begin position="1"/>
        <end position="27"/>
    </location>
</feature>
<keyword evidence="3" id="KW-1185">Reference proteome</keyword>